<feature type="compositionally biased region" description="Polar residues" evidence="1">
    <location>
        <begin position="495"/>
        <end position="508"/>
    </location>
</feature>
<keyword evidence="2" id="KW-0472">Membrane</keyword>
<evidence type="ECO:0000313" key="4">
    <source>
        <dbReference type="Proteomes" id="UP000799772"/>
    </source>
</evidence>
<proteinExistence type="predicted"/>
<sequence>MPLIDLRDIVKFPDNGDNSTDTVINGVHFNTTALNHFNYTLYSNNTLSNNSKCYLIFDMYQPLMLSNGSFVNATSCYAPIKHISTRGATGVAFAALFAVSVMFTLINLKKHGQLFLREDKRFRVIGRRWQWYWMLFVAACALISTITGIDVDRDYLQDIAVVLQSFFFCLMMPGSLAMVWEAVRHWGSWQERQIFDADPFTMRDDDRRSKTEFYLPLVFYLFAWLNFFMTIPRSWSPIEKQHDAWQQATIAAPAATDVRFKAGSVLAAVAFVVICFSLHHSLKHYKPRGTGFFGSFNTFCVHCPTKLFLTIIVLGIKVAYGIAMSWRWNISLFKYDVESGWPYGLGYAPALLIIIIFNVAGLLEENEDKRIIAQRAERGRSIDAELGLTKKPHWWQWGKSDFNMTPEERLRALTTEVDQGRPSARADNAGVELGNMSGLRDRSRSRPPEDPFRDEITPTESQTPLTARLEIPRRESDGVSVMTTNTGVSGATGLTGRTLTSEQAQPQRIRSMLDI</sequence>
<feature type="region of interest" description="Disordered" evidence="1">
    <location>
        <begin position="418"/>
        <end position="515"/>
    </location>
</feature>
<comment type="caution">
    <text evidence="3">The sequence shown here is derived from an EMBL/GenBank/DDBJ whole genome shotgun (WGS) entry which is preliminary data.</text>
</comment>
<dbReference type="Proteomes" id="UP000799772">
    <property type="component" value="Unassembled WGS sequence"/>
</dbReference>
<dbReference type="Pfam" id="PF10361">
    <property type="entry name" value="DUF2434"/>
    <property type="match status" value="1"/>
</dbReference>
<feature type="transmembrane region" description="Helical" evidence="2">
    <location>
        <begin position="161"/>
        <end position="183"/>
    </location>
</feature>
<accession>A0A9P4M3I9</accession>
<gene>
    <name evidence="3" type="ORF">NA57DRAFT_67374</name>
</gene>
<evidence type="ECO:0000313" key="3">
    <source>
        <dbReference type="EMBL" id="KAF2096761.1"/>
    </source>
</evidence>
<feature type="transmembrane region" description="Helical" evidence="2">
    <location>
        <begin position="343"/>
        <end position="363"/>
    </location>
</feature>
<feature type="transmembrane region" description="Helical" evidence="2">
    <location>
        <begin position="262"/>
        <end position="282"/>
    </location>
</feature>
<name>A0A9P4M3I9_9PEZI</name>
<evidence type="ECO:0000256" key="1">
    <source>
        <dbReference type="SAM" id="MobiDB-lite"/>
    </source>
</evidence>
<feature type="transmembrane region" description="Helical" evidence="2">
    <location>
        <begin position="213"/>
        <end position="231"/>
    </location>
</feature>
<feature type="compositionally biased region" description="Basic and acidic residues" evidence="1">
    <location>
        <begin position="439"/>
        <end position="456"/>
    </location>
</feature>
<dbReference type="AlphaFoldDB" id="A0A9P4M3I9"/>
<dbReference type="InterPro" id="IPR018830">
    <property type="entry name" value="DUF2434"/>
</dbReference>
<dbReference type="OrthoDB" id="5308502at2759"/>
<keyword evidence="2" id="KW-0812">Transmembrane</keyword>
<keyword evidence="4" id="KW-1185">Reference proteome</keyword>
<feature type="transmembrane region" description="Helical" evidence="2">
    <location>
        <begin position="129"/>
        <end position="149"/>
    </location>
</feature>
<organism evidence="3 4">
    <name type="scientific">Rhizodiscina lignyota</name>
    <dbReference type="NCBI Taxonomy" id="1504668"/>
    <lineage>
        <taxon>Eukaryota</taxon>
        <taxon>Fungi</taxon>
        <taxon>Dikarya</taxon>
        <taxon>Ascomycota</taxon>
        <taxon>Pezizomycotina</taxon>
        <taxon>Dothideomycetes</taxon>
        <taxon>Pleosporomycetidae</taxon>
        <taxon>Aulographales</taxon>
        <taxon>Rhizodiscinaceae</taxon>
        <taxon>Rhizodiscina</taxon>
    </lineage>
</organism>
<evidence type="ECO:0000256" key="2">
    <source>
        <dbReference type="SAM" id="Phobius"/>
    </source>
</evidence>
<keyword evidence="2" id="KW-1133">Transmembrane helix</keyword>
<reference evidence="3" key="1">
    <citation type="journal article" date="2020" name="Stud. Mycol.">
        <title>101 Dothideomycetes genomes: a test case for predicting lifestyles and emergence of pathogens.</title>
        <authorList>
            <person name="Haridas S."/>
            <person name="Albert R."/>
            <person name="Binder M."/>
            <person name="Bloem J."/>
            <person name="Labutti K."/>
            <person name="Salamov A."/>
            <person name="Andreopoulos B."/>
            <person name="Baker S."/>
            <person name="Barry K."/>
            <person name="Bills G."/>
            <person name="Bluhm B."/>
            <person name="Cannon C."/>
            <person name="Castanera R."/>
            <person name="Culley D."/>
            <person name="Daum C."/>
            <person name="Ezra D."/>
            <person name="Gonzalez J."/>
            <person name="Henrissat B."/>
            <person name="Kuo A."/>
            <person name="Liang C."/>
            <person name="Lipzen A."/>
            <person name="Lutzoni F."/>
            <person name="Magnuson J."/>
            <person name="Mondo S."/>
            <person name="Nolan M."/>
            <person name="Ohm R."/>
            <person name="Pangilinan J."/>
            <person name="Park H.-J."/>
            <person name="Ramirez L."/>
            <person name="Alfaro M."/>
            <person name="Sun H."/>
            <person name="Tritt A."/>
            <person name="Yoshinaga Y."/>
            <person name="Zwiers L.-H."/>
            <person name="Turgeon B."/>
            <person name="Goodwin S."/>
            <person name="Spatafora J."/>
            <person name="Crous P."/>
            <person name="Grigoriev I."/>
        </authorList>
    </citation>
    <scope>NUCLEOTIDE SEQUENCE</scope>
    <source>
        <strain evidence="3">CBS 133067</strain>
    </source>
</reference>
<protein>
    <submittedName>
        <fullName evidence="3">Uncharacterized protein</fullName>
    </submittedName>
</protein>
<feature type="transmembrane region" description="Helical" evidence="2">
    <location>
        <begin position="303"/>
        <end position="323"/>
    </location>
</feature>
<feature type="transmembrane region" description="Helical" evidence="2">
    <location>
        <begin position="87"/>
        <end position="108"/>
    </location>
</feature>
<dbReference type="EMBL" id="ML978129">
    <property type="protein sequence ID" value="KAF2096761.1"/>
    <property type="molecule type" value="Genomic_DNA"/>
</dbReference>